<dbReference type="NCBIfam" id="NF002877">
    <property type="entry name" value="PRK03317.1"/>
    <property type="match status" value="1"/>
</dbReference>
<organism evidence="11 12">
    <name type="scientific">Nocardioides conyzicola</name>
    <dbReference type="NCBI Taxonomy" id="1651781"/>
    <lineage>
        <taxon>Bacteria</taxon>
        <taxon>Bacillati</taxon>
        <taxon>Actinomycetota</taxon>
        <taxon>Actinomycetes</taxon>
        <taxon>Propionibacteriales</taxon>
        <taxon>Nocardioidaceae</taxon>
        <taxon>Nocardioides</taxon>
    </lineage>
</organism>
<keyword evidence="4 9" id="KW-0032">Aminotransferase</keyword>
<dbReference type="RefSeq" id="WP_345524183.1">
    <property type="nucleotide sequence ID" value="NZ_BAABKM010000005.1"/>
</dbReference>
<comment type="cofactor">
    <cofactor evidence="1 9">
        <name>pyridoxal 5'-phosphate</name>
        <dbReference type="ChEBI" id="CHEBI:597326"/>
    </cofactor>
</comment>
<dbReference type="Gene3D" id="3.90.1150.10">
    <property type="entry name" value="Aspartate Aminotransferase, domain 1"/>
    <property type="match status" value="1"/>
</dbReference>
<dbReference type="NCBIfam" id="TIGR01141">
    <property type="entry name" value="hisC"/>
    <property type="match status" value="1"/>
</dbReference>
<evidence type="ECO:0000256" key="7">
    <source>
        <dbReference type="ARBA" id="ARBA00022898"/>
    </source>
</evidence>
<comment type="catalytic activity">
    <reaction evidence="9">
        <text>L-histidinol phosphate + 2-oxoglutarate = 3-(imidazol-4-yl)-2-oxopropyl phosphate + L-glutamate</text>
        <dbReference type="Rhea" id="RHEA:23744"/>
        <dbReference type="ChEBI" id="CHEBI:16810"/>
        <dbReference type="ChEBI" id="CHEBI:29985"/>
        <dbReference type="ChEBI" id="CHEBI:57766"/>
        <dbReference type="ChEBI" id="CHEBI:57980"/>
        <dbReference type="EC" id="2.6.1.9"/>
    </reaction>
</comment>
<dbReference type="HAMAP" id="MF_01023">
    <property type="entry name" value="HisC_aminotrans_2"/>
    <property type="match status" value="1"/>
</dbReference>
<keyword evidence="6 9" id="KW-0808">Transferase</keyword>
<dbReference type="InterPro" id="IPR001917">
    <property type="entry name" value="Aminotrans_II_pyridoxalP_BS"/>
</dbReference>
<dbReference type="Pfam" id="PF00155">
    <property type="entry name" value="Aminotran_1_2"/>
    <property type="match status" value="1"/>
</dbReference>
<dbReference type="Gene3D" id="3.40.640.10">
    <property type="entry name" value="Type I PLP-dependent aspartate aminotransferase-like (Major domain)"/>
    <property type="match status" value="1"/>
</dbReference>
<dbReference type="InterPro" id="IPR005861">
    <property type="entry name" value="HisP_aminotrans"/>
</dbReference>
<gene>
    <name evidence="9" type="primary">hisC</name>
    <name evidence="11" type="ORF">GCM10023349_46750</name>
</gene>
<protein>
    <recommendedName>
        <fullName evidence="9">Histidinol-phosphate aminotransferase</fullName>
        <ecNumber evidence="9">2.6.1.9</ecNumber>
    </recommendedName>
    <alternativeName>
        <fullName evidence="9">Imidazole acetol-phosphate transaminase</fullName>
    </alternativeName>
</protein>
<dbReference type="EMBL" id="BAABKM010000005">
    <property type="protein sequence ID" value="GAA4721091.1"/>
    <property type="molecule type" value="Genomic_DNA"/>
</dbReference>
<evidence type="ECO:0000256" key="6">
    <source>
        <dbReference type="ARBA" id="ARBA00022679"/>
    </source>
</evidence>
<evidence type="ECO:0000313" key="11">
    <source>
        <dbReference type="EMBL" id="GAA4721091.1"/>
    </source>
</evidence>
<keyword evidence="8 9" id="KW-0368">Histidine biosynthesis</keyword>
<name>A0ABP8Y864_9ACTN</name>
<dbReference type="PANTHER" id="PTHR42885:SF2">
    <property type="entry name" value="HISTIDINOL-PHOSPHATE AMINOTRANSFERASE"/>
    <property type="match status" value="1"/>
</dbReference>
<dbReference type="InterPro" id="IPR015424">
    <property type="entry name" value="PyrdxlP-dep_Trfase"/>
</dbReference>
<evidence type="ECO:0000256" key="2">
    <source>
        <dbReference type="ARBA" id="ARBA00007970"/>
    </source>
</evidence>
<keyword evidence="5 9" id="KW-0028">Amino-acid biosynthesis</keyword>
<evidence type="ECO:0000256" key="4">
    <source>
        <dbReference type="ARBA" id="ARBA00022576"/>
    </source>
</evidence>
<evidence type="ECO:0000256" key="8">
    <source>
        <dbReference type="ARBA" id="ARBA00023102"/>
    </source>
</evidence>
<evidence type="ECO:0000256" key="5">
    <source>
        <dbReference type="ARBA" id="ARBA00022605"/>
    </source>
</evidence>
<sequence length="364" mass="39524">MSWPPLREELRGIEPYGAPQLDVPVQLNVNENPYGPSLACTADIATAVATAATTLHRYPDREFTELRTALAAYLSRDTPHGIAPEQVWAANGSNEVMLQLLQAFGGPGRTALSFAPTYSMYPEYARDTVTEWVVGHRESDFSLDLDHARDLVKERQPSVILLPSPNNPTGTALPPEAVGMLCEAAGDGIVVVDEAYGEFRRTGVPSAVELLPEHRNLVVSRTMSKAFAAAGLRLGYLAADPAICDAIRVVRLPYHLSSVTQAAALAALRHAPELLGKVDELRAERDTTVDWLRAQGLQVADSDANFALFGTFADRHAVWQGLLDRGVLIRETGPDGWLRVSIGTADEMMAFKNALTEVVEQDVS</sequence>
<dbReference type="CDD" id="cd00609">
    <property type="entry name" value="AAT_like"/>
    <property type="match status" value="1"/>
</dbReference>
<dbReference type="SUPFAM" id="SSF53383">
    <property type="entry name" value="PLP-dependent transferases"/>
    <property type="match status" value="1"/>
</dbReference>
<dbReference type="Proteomes" id="UP001499974">
    <property type="component" value="Unassembled WGS sequence"/>
</dbReference>
<reference evidence="12" key="1">
    <citation type="journal article" date="2019" name="Int. J. Syst. Evol. Microbiol.">
        <title>The Global Catalogue of Microorganisms (GCM) 10K type strain sequencing project: providing services to taxonomists for standard genome sequencing and annotation.</title>
        <authorList>
            <consortium name="The Broad Institute Genomics Platform"/>
            <consortium name="The Broad Institute Genome Sequencing Center for Infectious Disease"/>
            <person name="Wu L."/>
            <person name="Ma J."/>
        </authorList>
    </citation>
    <scope>NUCLEOTIDE SEQUENCE [LARGE SCALE GENOMIC DNA]</scope>
    <source>
        <strain evidence="12">JCM 18531</strain>
    </source>
</reference>
<dbReference type="InterPro" id="IPR015422">
    <property type="entry name" value="PyrdxlP-dep_Trfase_small"/>
</dbReference>
<evidence type="ECO:0000256" key="1">
    <source>
        <dbReference type="ARBA" id="ARBA00001933"/>
    </source>
</evidence>
<dbReference type="InterPro" id="IPR015421">
    <property type="entry name" value="PyrdxlP-dep_Trfase_major"/>
</dbReference>
<feature type="modified residue" description="N6-(pyridoxal phosphate)lysine" evidence="9">
    <location>
        <position position="225"/>
    </location>
</feature>
<evidence type="ECO:0000256" key="3">
    <source>
        <dbReference type="ARBA" id="ARBA00011738"/>
    </source>
</evidence>
<feature type="domain" description="Aminotransferase class I/classII large" evidence="10">
    <location>
        <begin position="25"/>
        <end position="348"/>
    </location>
</feature>
<dbReference type="InterPro" id="IPR004839">
    <property type="entry name" value="Aminotransferase_I/II_large"/>
</dbReference>
<proteinExistence type="inferred from homology"/>
<keyword evidence="12" id="KW-1185">Reference proteome</keyword>
<comment type="subunit">
    <text evidence="3 9">Homodimer.</text>
</comment>
<keyword evidence="7 9" id="KW-0663">Pyridoxal phosphate</keyword>
<dbReference type="EC" id="2.6.1.9" evidence="9"/>
<evidence type="ECO:0000259" key="10">
    <source>
        <dbReference type="Pfam" id="PF00155"/>
    </source>
</evidence>
<comment type="caution">
    <text evidence="11">The sequence shown here is derived from an EMBL/GenBank/DDBJ whole genome shotgun (WGS) entry which is preliminary data.</text>
</comment>
<accession>A0ABP8Y864</accession>
<dbReference type="PANTHER" id="PTHR42885">
    <property type="entry name" value="HISTIDINOL-PHOSPHATE AMINOTRANSFERASE-RELATED"/>
    <property type="match status" value="1"/>
</dbReference>
<comment type="pathway">
    <text evidence="9">Amino-acid biosynthesis; L-histidine biosynthesis; L-histidine from 5-phospho-alpha-D-ribose 1-diphosphate: step 7/9.</text>
</comment>
<evidence type="ECO:0000256" key="9">
    <source>
        <dbReference type="HAMAP-Rule" id="MF_01023"/>
    </source>
</evidence>
<evidence type="ECO:0000313" key="12">
    <source>
        <dbReference type="Proteomes" id="UP001499974"/>
    </source>
</evidence>
<dbReference type="PROSITE" id="PS00599">
    <property type="entry name" value="AA_TRANSFER_CLASS_2"/>
    <property type="match status" value="1"/>
</dbReference>
<comment type="similarity">
    <text evidence="2 9">Belongs to the class-II pyridoxal-phosphate-dependent aminotransferase family. Histidinol-phosphate aminotransferase subfamily.</text>
</comment>